<reference evidence="1 2" key="1">
    <citation type="submission" date="2021-06" db="EMBL/GenBank/DDBJ databases">
        <title>Halomicroarcula sp. a new haloarchaeum isolated from saline soil.</title>
        <authorList>
            <person name="Duran-Viseras A."/>
            <person name="Sanchez-Porro C."/>
            <person name="Ventosa A."/>
        </authorList>
    </citation>
    <scope>NUCLEOTIDE SEQUENCE [LARGE SCALE GENOMIC DNA]</scope>
    <source>
        <strain evidence="1 2">F13</strain>
    </source>
</reference>
<organism evidence="1 2">
    <name type="scientific">Haloarcula rubra</name>
    <dbReference type="NCBI Taxonomy" id="2487747"/>
    <lineage>
        <taxon>Archaea</taxon>
        <taxon>Methanobacteriati</taxon>
        <taxon>Methanobacteriota</taxon>
        <taxon>Stenosarchaea group</taxon>
        <taxon>Halobacteria</taxon>
        <taxon>Halobacteriales</taxon>
        <taxon>Haloarculaceae</taxon>
        <taxon>Haloarcula</taxon>
    </lineage>
</organism>
<keyword evidence="2" id="KW-1185">Reference proteome</keyword>
<dbReference type="RefSeq" id="WP_220620675.1">
    <property type="nucleotide sequence ID" value="NZ_RKLR01000019.1"/>
</dbReference>
<evidence type="ECO:0000313" key="2">
    <source>
        <dbReference type="Proteomes" id="UP001430377"/>
    </source>
</evidence>
<dbReference type="Proteomes" id="UP001430377">
    <property type="component" value="Unassembled WGS sequence"/>
</dbReference>
<proteinExistence type="predicted"/>
<sequence>MPSKQDEASDYDLSSTGTIVETTANHGSDIGWNVKAGTAVDLVVEVKGNDVGWLTHKSVSSTTDENDGATLPEARRVRIRNTTTAADTADALLGVSEE</sequence>
<protein>
    <submittedName>
        <fullName evidence="1">Uncharacterized protein</fullName>
    </submittedName>
</protein>
<name>A0AAW4PYY9_9EURY</name>
<dbReference type="EMBL" id="RKLR01000019">
    <property type="protein sequence ID" value="MBX0325816.1"/>
    <property type="molecule type" value="Genomic_DNA"/>
</dbReference>
<evidence type="ECO:0000313" key="1">
    <source>
        <dbReference type="EMBL" id="MBX0325816.1"/>
    </source>
</evidence>
<accession>A0AAW4PYY9</accession>
<gene>
    <name evidence="1" type="ORF">EGH21_22620</name>
</gene>
<comment type="caution">
    <text evidence="1">The sequence shown here is derived from an EMBL/GenBank/DDBJ whole genome shotgun (WGS) entry which is preliminary data.</text>
</comment>
<dbReference type="AlphaFoldDB" id="A0AAW4PYY9"/>